<dbReference type="InterPro" id="IPR013098">
    <property type="entry name" value="Ig_I-set"/>
</dbReference>
<evidence type="ECO:0000313" key="15">
    <source>
        <dbReference type="Proteomes" id="UP000472277"/>
    </source>
</evidence>
<evidence type="ECO:0000259" key="12">
    <source>
        <dbReference type="PROSITE" id="PS50835"/>
    </source>
</evidence>
<evidence type="ECO:0000259" key="13">
    <source>
        <dbReference type="PROSITE" id="PS50853"/>
    </source>
</evidence>
<proteinExistence type="inferred from homology"/>
<evidence type="ECO:0000256" key="11">
    <source>
        <dbReference type="SAM" id="MobiDB-lite"/>
    </source>
</evidence>
<dbReference type="FunFam" id="2.60.40.10:FF:000719">
    <property type="entry name" value="nephrin isoform X1"/>
    <property type="match status" value="1"/>
</dbReference>
<keyword evidence="15" id="KW-1185">Reference proteome</keyword>
<dbReference type="GO" id="GO:0005911">
    <property type="term" value="C:cell-cell junction"/>
    <property type="evidence" value="ECO:0007669"/>
    <property type="project" value="TreeGrafter"/>
</dbReference>
<dbReference type="SMART" id="SM00408">
    <property type="entry name" value="IGc2"/>
    <property type="match status" value="6"/>
</dbReference>
<dbReference type="InterPro" id="IPR013162">
    <property type="entry name" value="CD80_C2-set"/>
</dbReference>
<dbReference type="InterPro" id="IPR007110">
    <property type="entry name" value="Ig-like_dom"/>
</dbReference>
<feature type="domain" description="Fibronectin type-III" evidence="13">
    <location>
        <begin position="839"/>
        <end position="934"/>
    </location>
</feature>
<protein>
    <submittedName>
        <fullName evidence="14">NPHS1 adhesion molecule, nephrin</fullName>
    </submittedName>
</protein>
<evidence type="ECO:0000256" key="4">
    <source>
        <dbReference type="ARBA" id="ARBA00022729"/>
    </source>
</evidence>
<dbReference type="Pfam" id="PF08205">
    <property type="entry name" value="C2-set_2"/>
    <property type="match status" value="3"/>
</dbReference>
<evidence type="ECO:0000256" key="6">
    <source>
        <dbReference type="ARBA" id="ARBA00022989"/>
    </source>
</evidence>
<dbReference type="PROSITE" id="PS50853">
    <property type="entry name" value="FN3"/>
    <property type="match status" value="1"/>
</dbReference>
<dbReference type="Ensembl" id="ENSSTUT00000021823.1">
    <property type="protein sequence ID" value="ENSSTUP00000020747.1"/>
    <property type="gene ID" value="ENSSTUG00000009168.1"/>
</dbReference>
<keyword evidence="3" id="KW-0812">Transmembrane</keyword>
<evidence type="ECO:0000256" key="1">
    <source>
        <dbReference type="ARBA" id="ARBA00004479"/>
    </source>
</evidence>
<feature type="region of interest" description="Disordered" evidence="11">
    <location>
        <begin position="963"/>
        <end position="990"/>
    </location>
</feature>
<dbReference type="InterPro" id="IPR036116">
    <property type="entry name" value="FN3_sf"/>
</dbReference>
<dbReference type="InterPro" id="IPR003598">
    <property type="entry name" value="Ig_sub2"/>
</dbReference>
<feature type="domain" description="Ig-like" evidence="12">
    <location>
        <begin position="544"/>
        <end position="631"/>
    </location>
</feature>
<name>A0A673XII1_SALTR</name>
<dbReference type="SUPFAM" id="SSF48726">
    <property type="entry name" value="Immunoglobulin"/>
    <property type="match status" value="8"/>
</dbReference>
<dbReference type="InterPro" id="IPR003599">
    <property type="entry name" value="Ig_sub"/>
</dbReference>
<sequence length="990" mass="109526">MVGAQQAFRTQPKNMTVRAGTTVMLRCEVLRPSGVVQWVKDGLLLGPQQSLPGFPRYSLLGDPKRGQYYLQIEKTELEDDAPYECQVGQSESSRAIISHTAWINVQIPPSKPYFELETTEPWVAGKSYTVTCIAPDAKPEAVITLLKGRSPSTISTHFPPQHPVIQGLDREGLVKRGTMLKLVCVSQGGNPLATLHWTKNGEVISTSWEVDTESRRAISHLTLQVKPQDNQAELRCESVNQVTPVPLSSSRKITVLCESPTGEEVTLCCYTSSSNPPVQIRWWLGFRELNTTVVNGDHGGKTTMSNLTHIVSREENGLPLTCETFNKGTRFSKSQSNNLIVFYPPQKVWIEAPPPGLPLKSGTIIRLICFSSGGSPKGTLNWYKDGKALSDYPKQVPSDKGVSKELVVRLQPSDNMATYRCNATNKAKMVLNTSVKLMVQFPAVSVTIIAKQKELRRGQNLSLDCLSGSSNPQANISWSLGPTRLKGVDLPPKNTTFGGVSVRSTLSLPLSSQHHGQRITCQAYSSLLSEGVNTFYKLNVLYPPEFSPDHPQKIQVVEDETAILPLLVSANPDDVSCSWLYRKEELHKEMDPRYHFTESTAFEIWNVTRRDTGVYTVNCTNEVGSDNTTITLDVQYAPSVKMEKDPVYVDVGETADLFCAADANPIINTDMFSWKWLGEGEMEEMVEQSQDEATGQLTIQGATRAHAGRYQCTADNNIAPPASVAVQLVVRFKPELQKGPQWNKVASRGDGTRTAEVVCQGEGIPRLHFSWAKNGLPIDFIHPRYQEKTVREGSLHTSTVTVVNVSAALDYAVFTCTARNTLGEDTLNIQLLSTNQPDPPSEFRLVSFTHASATLEWIPGFDGGLEQRFRVRYRWADSVSFLYVDVFPPRANSFIVTGLSPATTYNFSVNALNSMGESGYADNNSVLTITTKGQSRASSQHDFWVLARRGTMLVTCKKDTCPQKQSINQIPNSPPWPRPKSSPRMSGTRL</sequence>
<dbReference type="GO" id="GO:0050839">
    <property type="term" value="F:cell adhesion molecule binding"/>
    <property type="evidence" value="ECO:0007669"/>
    <property type="project" value="TreeGrafter"/>
</dbReference>
<dbReference type="SMART" id="SM00060">
    <property type="entry name" value="FN3"/>
    <property type="match status" value="1"/>
</dbReference>
<dbReference type="CDD" id="cd00063">
    <property type="entry name" value="FN3"/>
    <property type="match status" value="1"/>
</dbReference>
<dbReference type="CDD" id="cd00096">
    <property type="entry name" value="Ig"/>
    <property type="match status" value="1"/>
</dbReference>
<dbReference type="GO" id="GO:0005886">
    <property type="term" value="C:plasma membrane"/>
    <property type="evidence" value="ECO:0007669"/>
    <property type="project" value="TreeGrafter"/>
</dbReference>
<dbReference type="InterPro" id="IPR036179">
    <property type="entry name" value="Ig-like_dom_sf"/>
</dbReference>
<dbReference type="PANTHER" id="PTHR11640">
    <property type="entry name" value="NEPHRIN"/>
    <property type="match status" value="1"/>
</dbReference>
<reference evidence="14" key="1">
    <citation type="submission" date="2025-08" db="UniProtKB">
        <authorList>
            <consortium name="Ensembl"/>
        </authorList>
    </citation>
    <scope>IDENTIFICATION</scope>
</reference>
<keyword evidence="9" id="KW-0325">Glycoprotein</keyword>
<comment type="similarity">
    <text evidence="2">Belongs to the immunoglobulin superfamily.</text>
</comment>
<dbReference type="FunFam" id="2.60.40.10:FF:000077">
    <property type="entry name" value="Kirre like nephrin family adhesion molecule 3"/>
    <property type="match status" value="1"/>
</dbReference>
<feature type="domain" description="Ig-like" evidence="12">
    <location>
        <begin position="6"/>
        <end position="98"/>
    </location>
</feature>
<dbReference type="Proteomes" id="UP000472277">
    <property type="component" value="Chromosome 3"/>
</dbReference>
<evidence type="ECO:0000256" key="10">
    <source>
        <dbReference type="ARBA" id="ARBA00023319"/>
    </source>
</evidence>
<feature type="domain" description="Ig-like" evidence="12">
    <location>
        <begin position="638"/>
        <end position="725"/>
    </location>
</feature>
<dbReference type="FunFam" id="2.60.40.10:FF:000405">
    <property type="entry name" value="nephrin isoform X1"/>
    <property type="match status" value="1"/>
</dbReference>
<dbReference type="PANTHER" id="PTHR11640:SF31">
    <property type="entry name" value="IRREGULAR CHIASM C-ROUGHEST PROTEIN-RELATED"/>
    <property type="match status" value="1"/>
</dbReference>
<accession>A0A673XII1</accession>
<dbReference type="Pfam" id="PF13927">
    <property type="entry name" value="Ig_3"/>
    <property type="match status" value="3"/>
</dbReference>
<dbReference type="GeneTree" id="ENSGT00940000159510"/>
<keyword evidence="4" id="KW-0732">Signal</keyword>
<feature type="domain" description="Ig-like" evidence="12">
    <location>
        <begin position="163"/>
        <end position="254"/>
    </location>
</feature>
<comment type="subcellular location">
    <subcellularLocation>
        <location evidence="1">Membrane</location>
        <topology evidence="1">Single-pass type I membrane protein</topology>
    </subcellularLocation>
</comment>
<evidence type="ECO:0000256" key="8">
    <source>
        <dbReference type="ARBA" id="ARBA00023157"/>
    </source>
</evidence>
<dbReference type="InterPro" id="IPR013783">
    <property type="entry name" value="Ig-like_fold"/>
</dbReference>
<keyword evidence="7" id="KW-0472">Membrane</keyword>
<dbReference type="SUPFAM" id="SSF49265">
    <property type="entry name" value="Fibronectin type III"/>
    <property type="match status" value="1"/>
</dbReference>
<feature type="domain" description="Ig-like" evidence="12">
    <location>
        <begin position="262"/>
        <end position="340"/>
    </location>
</feature>
<dbReference type="Gene3D" id="2.60.40.10">
    <property type="entry name" value="Immunoglobulins"/>
    <property type="match status" value="9"/>
</dbReference>
<evidence type="ECO:0000313" key="14">
    <source>
        <dbReference type="Ensembl" id="ENSSTUP00000020747.1"/>
    </source>
</evidence>
<keyword evidence="5" id="KW-0677">Repeat</keyword>
<feature type="domain" description="Ig-like" evidence="12">
    <location>
        <begin position="442"/>
        <end position="539"/>
    </location>
</feature>
<evidence type="ECO:0000256" key="2">
    <source>
        <dbReference type="ARBA" id="ARBA00008637"/>
    </source>
</evidence>
<feature type="domain" description="Ig-like" evidence="12">
    <location>
        <begin position="345"/>
        <end position="432"/>
    </location>
</feature>
<gene>
    <name evidence="14" type="primary">NPHS1</name>
    <name evidence="14" type="synonym">nphs1</name>
</gene>
<dbReference type="InterPro" id="IPR051275">
    <property type="entry name" value="Cell_adhesion_signaling"/>
</dbReference>
<dbReference type="AlphaFoldDB" id="A0A673XII1"/>
<keyword evidence="10" id="KW-0393">Immunoglobulin domain</keyword>
<keyword evidence="8" id="KW-1015">Disulfide bond</keyword>
<evidence type="ECO:0000256" key="5">
    <source>
        <dbReference type="ARBA" id="ARBA00022737"/>
    </source>
</evidence>
<reference evidence="14" key="2">
    <citation type="submission" date="2025-09" db="UniProtKB">
        <authorList>
            <consortium name="Ensembl"/>
        </authorList>
    </citation>
    <scope>IDENTIFICATION</scope>
</reference>
<evidence type="ECO:0000256" key="7">
    <source>
        <dbReference type="ARBA" id="ARBA00023136"/>
    </source>
</evidence>
<dbReference type="SMART" id="SM00409">
    <property type="entry name" value="IG"/>
    <property type="match status" value="6"/>
</dbReference>
<dbReference type="Pfam" id="PF00041">
    <property type="entry name" value="fn3"/>
    <property type="match status" value="1"/>
</dbReference>
<organism evidence="14 15">
    <name type="scientific">Salmo trutta</name>
    <name type="common">Brown trout</name>
    <dbReference type="NCBI Taxonomy" id="8032"/>
    <lineage>
        <taxon>Eukaryota</taxon>
        <taxon>Metazoa</taxon>
        <taxon>Chordata</taxon>
        <taxon>Craniata</taxon>
        <taxon>Vertebrata</taxon>
        <taxon>Euteleostomi</taxon>
        <taxon>Actinopterygii</taxon>
        <taxon>Neopterygii</taxon>
        <taxon>Teleostei</taxon>
        <taxon>Protacanthopterygii</taxon>
        <taxon>Salmoniformes</taxon>
        <taxon>Salmonidae</taxon>
        <taxon>Salmoninae</taxon>
        <taxon>Salmo</taxon>
    </lineage>
</organism>
<evidence type="ECO:0000256" key="3">
    <source>
        <dbReference type="ARBA" id="ARBA00022692"/>
    </source>
</evidence>
<dbReference type="InterPro" id="IPR003961">
    <property type="entry name" value="FN3_dom"/>
</dbReference>
<dbReference type="PROSITE" id="PS50835">
    <property type="entry name" value="IG_LIKE"/>
    <property type="match status" value="8"/>
</dbReference>
<dbReference type="GO" id="GO:0098609">
    <property type="term" value="P:cell-cell adhesion"/>
    <property type="evidence" value="ECO:0007669"/>
    <property type="project" value="TreeGrafter"/>
</dbReference>
<evidence type="ECO:0000256" key="9">
    <source>
        <dbReference type="ARBA" id="ARBA00023180"/>
    </source>
</evidence>
<dbReference type="Pfam" id="PF07679">
    <property type="entry name" value="I-set"/>
    <property type="match status" value="1"/>
</dbReference>
<keyword evidence="6" id="KW-1133">Transmembrane helix</keyword>
<feature type="domain" description="Ig-like" evidence="12">
    <location>
        <begin position="734"/>
        <end position="828"/>
    </location>
</feature>